<evidence type="ECO:0000313" key="15">
    <source>
        <dbReference type="Proteomes" id="UP000472271"/>
    </source>
</evidence>
<gene>
    <name evidence="14" type="primary">phf14</name>
</gene>
<dbReference type="FunFam" id="3.30.40.10:FF:000086">
    <property type="entry name" value="PHD finger protein 14 isoform X1"/>
    <property type="match status" value="1"/>
</dbReference>
<dbReference type="PROSITE" id="PS01359">
    <property type="entry name" value="ZF_PHD_1"/>
    <property type="match status" value="3"/>
</dbReference>
<dbReference type="InterPro" id="IPR034732">
    <property type="entry name" value="EPHD"/>
</dbReference>
<keyword evidence="4 9" id="KW-0863">Zinc-finger</keyword>
<evidence type="ECO:0000256" key="8">
    <source>
        <dbReference type="ARBA" id="ARBA00068752"/>
    </source>
</evidence>
<dbReference type="Pfam" id="PF13832">
    <property type="entry name" value="zf-HC5HC2H_2"/>
    <property type="match status" value="1"/>
</dbReference>
<accession>A0A672ZNT9</accession>
<dbReference type="GO" id="GO:0005634">
    <property type="term" value="C:nucleus"/>
    <property type="evidence" value="ECO:0007669"/>
    <property type="project" value="UniProtKB-SubCell"/>
</dbReference>
<dbReference type="CDD" id="cd15674">
    <property type="entry name" value="ePHD_PHF14"/>
    <property type="match status" value="1"/>
</dbReference>
<protein>
    <recommendedName>
        <fullName evidence="8">PHD finger protein 14</fullName>
    </recommendedName>
</protein>
<evidence type="ECO:0000256" key="7">
    <source>
        <dbReference type="ARBA" id="ARBA00023242"/>
    </source>
</evidence>
<dbReference type="SUPFAM" id="SSF57903">
    <property type="entry name" value="FYVE/PHD zinc finger"/>
    <property type="match status" value="3"/>
</dbReference>
<evidence type="ECO:0000259" key="12">
    <source>
        <dbReference type="PROSITE" id="PS50016"/>
    </source>
</evidence>
<dbReference type="Ensembl" id="ENSSORT00005019377.1">
    <property type="protein sequence ID" value="ENSSORP00005018826.1"/>
    <property type="gene ID" value="ENSSORG00005007647.1"/>
</dbReference>
<name>A0A672ZNT9_9TELE</name>
<dbReference type="PROSITE" id="PS51805">
    <property type="entry name" value="EPHD"/>
    <property type="match status" value="1"/>
</dbReference>
<dbReference type="FunFam" id="3.30.40.10:FF:000059">
    <property type="entry name" value="PHD finger protein 14 isoform X1"/>
    <property type="match status" value="1"/>
</dbReference>
<reference evidence="14" key="2">
    <citation type="submission" date="2025-08" db="UniProtKB">
        <authorList>
            <consortium name="Ensembl"/>
        </authorList>
    </citation>
    <scope>IDENTIFICATION</scope>
</reference>
<proteinExistence type="predicted"/>
<evidence type="ECO:0000256" key="2">
    <source>
        <dbReference type="ARBA" id="ARBA00022723"/>
    </source>
</evidence>
<evidence type="ECO:0000256" key="9">
    <source>
        <dbReference type="PROSITE-ProRule" id="PRU00146"/>
    </source>
</evidence>
<organism evidence="14 15">
    <name type="scientific">Sphaeramia orbicularis</name>
    <name type="common">orbiculate cardinalfish</name>
    <dbReference type="NCBI Taxonomy" id="375764"/>
    <lineage>
        <taxon>Eukaryota</taxon>
        <taxon>Metazoa</taxon>
        <taxon>Chordata</taxon>
        <taxon>Craniata</taxon>
        <taxon>Vertebrata</taxon>
        <taxon>Euteleostomi</taxon>
        <taxon>Actinopterygii</taxon>
        <taxon>Neopterygii</taxon>
        <taxon>Teleostei</taxon>
        <taxon>Neoteleostei</taxon>
        <taxon>Acanthomorphata</taxon>
        <taxon>Gobiaria</taxon>
        <taxon>Kurtiformes</taxon>
        <taxon>Apogonoidei</taxon>
        <taxon>Apogonidae</taxon>
        <taxon>Apogoninae</taxon>
        <taxon>Sphaeramia</taxon>
    </lineage>
</organism>
<feature type="region of interest" description="Disordered" evidence="11">
    <location>
        <begin position="20"/>
        <end position="265"/>
    </location>
</feature>
<dbReference type="CDD" id="cd15563">
    <property type="entry name" value="PHD3_PHF14"/>
    <property type="match status" value="1"/>
</dbReference>
<dbReference type="GO" id="GO:0008270">
    <property type="term" value="F:zinc ion binding"/>
    <property type="evidence" value="ECO:0007669"/>
    <property type="project" value="UniProtKB-KW"/>
</dbReference>
<dbReference type="Pfam" id="PF13831">
    <property type="entry name" value="PHD_2"/>
    <property type="match status" value="1"/>
</dbReference>
<dbReference type="InterPro" id="IPR019787">
    <property type="entry name" value="Znf_PHD-finger"/>
</dbReference>
<evidence type="ECO:0000256" key="6">
    <source>
        <dbReference type="ARBA" id="ARBA00023054"/>
    </source>
</evidence>
<feature type="compositionally biased region" description="Acidic residues" evidence="11">
    <location>
        <begin position="21"/>
        <end position="33"/>
    </location>
</feature>
<dbReference type="SMART" id="SM00249">
    <property type="entry name" value="PHD"/>
    <property type="match status" value="4"/>
</dbReference>
<feature type="compositionally biased region" description="Polar residues" evidence="11">
    <location>
        <begin position="95"/>
        <end position="105"/>
    </location>
</feature>
<feature type="compositionally biased region" description="Low complexity" evidence="11">
    <location>
        <begin position="52"/>
        <end position="69"/>
    </location>
</feature>
<keyword evidence="5" id="KW-0862">Zinc</keyword>
<dbReference type="PROSITE" id="PS50016">
    <property type="entry name" value="ZF_PHD_2"/>
    <property type="match status" value="3"/>
</dbReference>
<evidence type="ECO:0000256" key="11">
    <source>
        <dbReference type="SAM" id="MobiDB-lite"/>
    </source>
</evidence>
<comment type="subcellular location">
    <subcellularLocation>
        <location evidence="1">Nucleus</location>
    </subcellularLocation>
</comment>
<feature type="compositionally biased region" description="Acidic residues" evidence="11">
    <location>
        <begin position="206"/>
        <end position="221"/>
    </location>
</feature>
<dbReference type="InterPro" id="IPR001965">
    <property type="entry name" value="Znf_PHD"/>
</dbReference>
<keyword evidence="3" id="KW-0677">Repeat</keyword>
<dbReference type="PANTHER" id="PTHR13793">
    <property type="entry name" value="PHD FINGER PROTEINS"/>
    <property type="match status" value="1"/>
</dbReference>
<feature type="coiled-coil region" evidence="10">
    <location>
        <begin position="594"/>
        <end position="621"/>
    </location>
</feature>
<evidence type="ECO:0000256" key="3">
    <source>
        <dbReference type="ARBA" id="ARBA00022737"/>
    </source>
</evidence>
<feature type="region of interest" description="Disordered" evidence="11">
    <location>
        <begin position="770"/>
        <end position="833"/>
    </location>
</feature>
<dbReference type="InterPro" id="IPR011011">
    <property type="entry name" value="Znf_FYVE_PHD"/>
</dbReference>
<feature type="domain" description="PHD-type" evidence="12">
    <location>
        <begin position="830"/>
        <end position="883"/>
    </location>
</feature>
<dbReference type="InterPro" id="IPR013083">
    <property type="entry name" value="Znf_RING/FYVE/PHD"/>
</dbReference>
<dbReference type="CDD" id="cd15561">
    <property type="entry name" value="PHD1_PHF14"/>
    <property type="match status" value="1"/>
</dbReference>
<evidence type="ECO:0000256" key="1">
    <source>
        <dbReference type="ARBA" id="ARBA00004123"/>
    </source>
</evidence>
<dbReference type="InterPro" id="IPR019786">
    <property type="entry name" value="Zinc_finger_PHD-type_CS"/>
</dbReference>
<dbReference type="InterPro" id="IPR050701">
    <property type="entry name" value="Histone_Mod_Regulator"/>
</dbReference>
<dbReference type="Pfam" id="PF00628">
    <property type="entry name" value="PHD"/>
    <property type="match status" value="2"/>
</dbReference>
<feature type="compositionally biased region" description="Basic and acidic residues" evidence="11">
    <location>
        <begin position="796"/>
        <end position="812"/>
    </location>
</feature>
<feature type="domain" description="PHD-type" evidence="12">
    <location>
        <begin position="283"/>
        <end position="344"/>
    </location>
</feature>
<evidence type="ECO:0000256" key="10">
    <source>
        <dbReference type="SAM" id="Coils"/>
    </source>
</evidence>
<feature type="domain" description="PHD-type" evidence="12">
    <location>
        <begin position="685"/>
        <end position="739"/>
    </location>
</feature>
<keyword evidence="2" id="KW-0479">Metal-binding</keyword>
<sequence length="916" mass="101877">VDRSLKRRQVKPLAASLLDALDYDSSDDSDFEVGDASGSDGTGNGSDEEGSKASAAGSESDSENAGSADDGIDEDEAKDLAAEDNLTEDEDKNKQQPSSDSSTKDTPAATLPKGRRKSKKTPDPEPAAPPASSETTSASGSGSVNTEESQAEPKKWNFRRNRPLLDFTTMEELNEMDDYDSEDDNDWRPTAGKKKGKAATQKGGPEEEEGGSDDDKEDGDDNNNSSSDSEKVMKKPKKKVKPTKSSSAFDEELTNDSMSQGKGNEDALLDRSQTWSTQRMEHILICCVCLGDNSEDADEIIQCDNCGVTVHEGCYGVDGESDSIMSSASENSTEPWFCDACKNGVSPSCELCPNQDGIFKETDAGRWVHVVCALYVPGVAFGDIDKLRPVTLTEMNYSKYGAKECSFCEDARFARTGVCISCDAGMCRSYFHVTCAQREGLLSEAAAEEDIADPFFAYCKQHADRFDRKWKRKNYLALQSYCKVSLQEREKQLTPEAQARITTRLQQYRAKAELSRNTRPQAWVPREKLPRPLTSSASAIRKLMRKAELMGISTDIFPVDTSDANASLDGRRKHKQPALTADFVNYYLERNMRMIQIQDNISEQKNLKDKLESEQEKLHVEYNKVSRSIHSHRKLGQVWAISSNILKKLLTKLNTPAVLKAPKERKPSKKEGGSPGKSSSLPAILYSCGICKKNQDQHLLVLCDTCKLYYHLGCLEPPLTRMPKKTKNSYWQCSECDQASSDEADIAMETLPDGTKRSRRQIKGPIKFIPQEMSPEPKKHQVRGTRTRGQKRKRVPICEDREDKIEEPLPRERRQRQSAMQKKPKADDTRTECTTCKGPGDNENLVRCDECRLCYHFGCLDPPLKKSPKQTGYGWICQECDTSSSKVSVCVCVCVCVCLSQNVTMKEFSVGSPDLH</sequence>
<feature type="compositionally biased region" description="Acidic residues" evidence="11">
    <location>
        <begin position="172"/>
        <end position="185"/>
    </location>
</feature>
<feature type="compositionally biased region" description="Basic residues" evidence="11">
    <location>
        <begin position="780"/>
        <end position="795"/>
    </location>
</feature>
<feature type="compositionally biased region" description="Low complexity" evidence="11">
    <location>
        <begin position="130"/>
        <end position="143"/>
    </location>
</feature>
<feature type="domain" description="PHD-type" evidence="13">
    <location>
        <begin position="346"/>
        <end position="463"/>
    </location>
</feature>
<dbReference type="CDD" id="cd15562">
    <property type="entry name" value="PHD2_PHF14"/>
    <property type="match status" value="1"/>
</dbReference>
<keyword evidence="7" id="KW-0539">Nucleus</keyword>
<keyword evidence="6 10" id="KW-0175">Coiled coil</keyword>
<dbReference type="PANTHER" id="PTHR13793:SF150">
    <property type="entry name" value="PHD FINGER PROTEIN 14"/>
    <property type="match status" value="1"/>
</dbReference>
<reference evidence="14" key="1">
    <citation type="submission" date="2019-06" db="EMBL/GenBank/DDBJ databases">
        <authorList>
            <consortium name="Wellcome Sanger Institute Data Sharing"/>
        </authorList>
    </citation>
    <scope>NUCLEOTIDE SEQUENCE [LARGE SCALE GENOMIC DNA]</scope>
</reference>
<feature type="compositionally biased region" description="Basic and acidic residues" evidence="11">
    <location>
        <begin position="661"/>
        <end position="672"/>
    </location>
</feature>
<dbReference type="GO" id="GO:0006357">
    <property type="term" value="P:regulation of transcription by RNA polymerase II"/>
    <property type="evidence" value="ECO:0007669"/>
    <property type="project" value="TreeGrafter"/>
</dbReference>
<keyword evidence="15" id="KW-1185">Reference proteome</keyword>
<reference evidence="14" key="3">
    <citation type="submission" date="2025-09" db="UniProtKB">
        <authorList>
            <consortium name="Ensembl"/>
        </authorList>
    </citation>
    <scope>IDENTIFICATION</scope>
</reference>
<dbReference type="Proteomes" id="UP000472271">
    <property type="component" value="Chromosome 11"/>
</dbReference>
<evidence type="ECO:0000259" key="13">
    <source>
        <dbReference type="PROSITE" id="PS51805"/>
    </source>
</evidence>
<dbReference type="Gene3D" id="2.30.30.1150">
    <property type="match status" value="2"/>
</dbReference>
<dbReference type="AlphaFoldDB" id="A0A672ZNT9"/>
<evidence type="ECO:0000256" key="5">
    <source>
        <dbReference type="ARBA" id="ARBA00022833"/>
    </source>
</evidence>
<dbReference type="Gene3D" id="3.30.40.10">
    <property type="entry name" value="Zinc/RING finger domain, C3HC4 (zinc finger)"/>
    <property type="match status" value="2"/>
</dbReference>
<evidence type="ECO:0000256" key="4">
    <source>
        <dbReference type="ARBA" id="ARBA00022771"/>
    </source>
</evidence>
<feature type="region of interest" description="Disordered" evidence="11">
    <location>
        <begin position="658"/>
        <end position="679"/>
    </location>
</feature>
<evidence type="ECO:0000313" key="14">
    <source>
        <dbReference type="Ensembl" id="ENSSORP00005018826.1"/>
    </source>
</evidence>